<organism evidence="2 3">
    <name type="scientific">Stieleria bergensis</name>
    <dbReference type="NCBI Taxonomy" id="2528025"/>
    <lineage>
        <taxon>Bacteria</taxon>
        <taxon>Pseudomonadati</taxon>
        <taxon>Planctomycetota</taxon>
        <taxon>Planctomycetia</taxon>
        <taxon>Pirellulales</taxon>
        <taxon>Pirellulaceae</taxon>
        <taxon>Stieleria</taxon>
    </lineage>
</organism>
<name>A0A517SSU1_9BACT</name>
<dbReference type="InterPro" id="IPR004360">
    <property type="entry name" value="Glyas_Fos-R_dOase_dom"/>
</dbReference>
<accession>A0A517SSU1</accession>
<dbReference type="InterPro" id="IPR052164">
    <property type="entry name" value="Anthracycline_SecMetBiosynth"/>
</dbReference>
<evidence type="ECO:0000313" key="2">
    <source>
        <dbReference type="EMBL" id="QDT59192.1"/>
    </source>
</evidence>
<sequence>MPDHSIHHAIDYIEFTVQDLDQAKQFFAAAFGWSFNDYGPEYVGIRRMDAVGECGGMYQADKIVAGGPLVILYSSDLEASQRAVIQAGGTISVDIMTFPGGLRFQFKDPSGNQFGVWSDQAGN</sequence>
<dbReference type="SUPFAM" id="SSF54593">
    <property type="entry name" value="Glyoxalase/Bleomycin resistance protein/Dihydroxybiphenyl dioxygenase"/>
    <property type="match status" value="1"/>
</dbReference>
<evidence type="ECO:0000259" key="1">
    <source>
        <dbReference type="PROSITE" id="PS51819"/>
    </source>
</evidence>
<protein>
    <submittedName>
        <fullName evidence="2">Glyoxalase-like domain protein</fullName>
    </submittedName>
</protein>
<feature type="domain" description="VOC" evidence="1">
    <location>
        <begin position="9"/>
        <end position="119"/>
    </location>
</feature>
<dbReference type="CDD" id="cd07247">
    <property type="entry name" value="SgaA_N_like"/>
    <property type="match status" value="1"/>
</dbReference>
<dbReference type="RefSeq" id="WP_145270901.1">
    <property type="nucleotide sequence ID" value="NZ_CP036272.1"/>
</dbReference>
<dbReference type="Proteomes" id="UP000315003">
    <property type="component" value="Chromosome"/>
</dbReference>
<keyword evidence="3" id="KW-1185">Reference proteome</keyword>
<dbReference type="OrthoDB" id="9804235at2"/>
<dbReference type="EMBL" id="CP036272">
    <property type="protein sequence ID" value="QDT59192.1"/>
    <property type="molecule type" value="Genomic_DNA"/>
</dbReference>
<proteinExistence type="predicted"/>
<evidence type="ECO:0000313" key="3">
    <source>
        <dbReference type="Proteomes" id="UP000315003"/>
    </source>
</evidence>
<dbReference type="InterPro" id="IPR029068">
    <property type="entry name" value="Glyas_Bleomycin-R_OHBP_Dase"/>
</dbReference>
<dbReference type="AlphaFoldDB" id="A0A517SSU1"/>
<dbReference type="PROSITE" id="PS51819">
    <property type="entry name" value="VOC"/>
    <property type="match status" value="1"/>
</dbReference>
<dbReference type="InterPro" id="IPR037523">
    <property type="entry name" value="VOC_core"/>
</dbReference>
<dbReference type="PANTHER" id="PTHR33993:SF1">
    <property type="entry name" value="GLYOXALASE FAMILY PROTEIN"/>
    <property type="match status" value="1"/>
</dbReference>
<gene>
    <name evidence="2" type="ORF">SV7mr_16990</name>
</gene>
<reference evidence="2 3" key="1">
    <citation type="submission" date="2019-02" db="EMBL/GenBank/DDBJ databases">
        <title>Deep-cultivation of Planctomycetes and their phenomic and genomic characterization uncovers novel biology.</title>
        <authorList>
            <person name="Wiegand S."/>
            <person name="Jogler M."/>
            <person name="Boedeker C."/>
            <person name="Pinto D."/>
            <person name="Vollmers J."/>
            <person name="Rivas-Marin E."/>
            <person name="Kohn T."/>
            <person name="Peeters S.H."/>
            <person name="Heuer A."/>
            <person name="Rast P."/>
            <person name="Oberbeckmann S."/>
            <person name="Bunk B."/>
            <person name="Jeske O."/>
            <person name="Meyerdierks A."/>
            <person name="Storesund J.E."/>
            <person name="Kallscheuer N."/>
            <person name="Luecker S."/>
            <person name="Lage O.M."/>
            <person name="Pohl T."/>
            <person name="Merkel B.J."/>
            <person name="Hornburger P."/>
            <person name="Mueller R.-W."/>
            <person name="Bruemmer F."/>
            <person name="Labrenz M."/>
            <person name="Spormann A.M."/>
            <person name="Op den Camp H."/>
            <person name="Overmann J."/>
            <person name="Amann R."/>
            <person name="Jetten M.S.M."/>
            <person name="Mascher T."/>
            <person name="Medema M.H."/>
            <person name="Devos D.P."/>
            <person name="Kaster A.-K."/>
            <person name="Ovreas L."/>
            <person name="Rohde M."/>
            <person name="Galperin M.Y."/>
            <person name="Jogler C."/>
        </authorList>
    </citation>
    <scope>NUCLEOTIDE SEQUENCE [LARGE SCALE GENOMIC DNA]</scope>
    <source>
        <strain evidence="2 3">SV_7m_r</strain>
    </source>
</reference>
<dbReference type="PANTHER" id="PTHR33993">
    <property type="entry name" value="GLYOXALASE-RELATED"/>
    <property type="match status" value="1"/>
</dbReference>
<dbReference type="Pfam" id="PF00903">
    <property type="entry name" value="Glyoxalase"/>
    <property type="match status" value="1"/>
</dbReference>
<dbReference type="Gene3D" id="3.10.180.10">
    <property type="entry name" value="2,3-Dihydroxybiphenyl 1,2-Dioxygenase, domain 1"/>
    <property type="match status" value="1"/>
</dbReference>